<keyword evidence="8" id="KW-1185">Reference proteome</keyword>
<accession>A0A9D5CTZ8</accession>
<dbReference type="FunFam" id="3.20.20.80:FF:000069">
    <property type="entry name" value="Beta-glucosidase 1"/>
    <property type="match status" value="1"/>
</dbReference>
<dbReference type="Gene3D" id="3.20.20.80">
    <property type="entry name" value="Glycosidases"/>
    <property type="match status" value="1"/>
</dbReference>
<dbReference type="PRINTS" id="PR00131">
    <property type="entry name" value="GLHYDRLASE1"/>
</dbReference>
<dbReference type="GO" id="GO:0005975">
    <property type="term" value="P:carbohydrate metabolic process"/>
    <property type="evidence" value="ECO:0007669"/>
    <property type="project" value="InterPro"/>
</dbReference>
<dbReference type="Pfam" id="PF00232">
    <property type="entry name" value="Glyco_hydro_1"/>
    <property type="match status" value="1"/>
</dbReference>
<evidence type="ECO:0000256" key="2">
    <source>
        <dbReference type="ARBA" id="ARBA00022729"/>
    </source>
</evidence>
<dbReference type="PANTHER" id="PTHR10353:SF29">
    <property type="entry name" value="BETA-GLUCOSIDASE 11"/>
    <property type="match status" value="1"/>
</dbReference>
<sequence length="511" mass="57421">MASVVVYLLLIALGLDLGCSQSSPSEFNRDDFPSEFVFGAGSSAYQVEGAAAEDGRTPSIWDTHTHAGKMADKSTGDIASDQYHKYKEDVKLMSDMGLEAYRFSISWSRLIPNGRGEVNPKGLNYYNNLINKLVEKGIQPHVTLYHLDLPQVLEDEYNGWLSPRIVDDFTAYANVCFREFGDRVSHWTTIVELNVMSISSYDNGFFPPGRCSNPFGVTTNCTSGNSTTEPYISTHNALLAHASVVHLYRSKYQALQHGLIGLNVYTFCYSPLTDSKADVQATQRTRDFMIGWIVDPLVFGDYPEIMKKIVGSRLPSFTKSQSEQLKGAFDFIGLNHYSSLFVTDNSAKGLAMPLRDYNADMLAAFTETPPSDPDGLRKVLEYFKQKYKNLPVYIQENGYGLGLKDALNDTGRIEYLNGYIGSTLEAIRNGSNVRGYFVWSFMDCFEFLSGYESRLGLYFVDFEDKERPRVPKLSAHWFSNFLKRKKMEDRGVHSVLFGSGSSEASHSQPYI</sequence>
<comment type="caution">
    <text evidence="7">The sequence shown here is derived from an EMBL/GenBank/DDBJ whole genome shotgun (WGS) entry which is preliminary data.</text>
</comment>
<keyword evidence="4" id="KW-0325">Glycoprotein</keyword>
<evidence type="ECO:0000256" key="4">
    <source>
        <dbReference type="ARBA" id="ARBA00023180"/>
    </source>
</evidence>
<feature type="signal peptide" evidence="6">
    <location>
        <begin position="1"/>
        <end position="20"/>
    </location>
</feature>
<dbReference type="InterPro" id="IPR033132">
    <property type="entry name" value="GH_1_N_CS"/>
</dbReference>
<gene>
    <name evidence="7" type="ORF">J5N97_015280</name>
</gene>
<organism evidence="7 8">
    <name type="scientific">Dioscorea zingiberensis</name>
    <dbReference type="NCBI Taxonomy" id="325984"/>
    <lineage>
        <taxon>Eukaryota</taxon>
        <taxon>Viridiplantae</taxon>
        <taxon>Streptophyta</taxon>
        <taxon>Embryophyta</taxon>
        <taxon>Tracheophyta</taxon>
        <taxon>Spermatophyta</taxon>
        <taxon>Magnoliopsida</taxon>
        <taxon>Liliopsida</taxon>
        <taxon>Dioscoreales</taxon>
        <taxon>Dioscoreaceae</taxon>
        <taxon>Dioscorea</taxon>
    </lineage>
</organism>
<evidence type="ECO:0000256" key="3">
    <source>
        <dbReference type="ARBA" id="ARBA00022801"/>
    </source>
</evidence>
<evidence type="ECO:0000313" key="8">
    <source>
        <dbReference type="Proteomes" id="UP001085076"/>
    </source>
</evidence>
<evidence type="ECO:0000256" key="6">
    <source>
        <dbReference type="SAM" id="SignalP"/>
    </source>
</evidence>
<dbReference type="Proteomes" id="UP001085076">
    <property type="component" value="Miscellaneous, Linkage group lg03"/>
</dbReference>
<dbReference type="AlphaFoldDB" id="A0A9D5CTZ8"/>
<dbReference type="InterPro" id="IPR017853">
    <property type="entry name" value="GH"/>
</dbReference>
<dbReference type="SUPFAM" id="SSF51445">
    <property type="entry name" value="(Trans)glycosidases"/>
    <property type="match status" value="1"/>
</dbReference>
<dbReference type="EMBL" id="JAGGNH010000003">
    <property type="protein sequence ID" value="KAJ0979806.1"/>
    <property type="molecule type" value="Genomic_DNA"/>
</dbReference>
<reference evidence="7" key="1">
    <citation type="submission" date="2021-03" db="EMBL/GenBank/DDBJ databases">
        <authorList>
            <person name="Li Z."/>
            <person name="Yang C."/>
        </authorList>
    </citation>
    <scope>NUCLEOTIDE SEQUENCE</scope>
    <source>
        <strain evidence="7">Dzin_1.0</strain>
        <tissue evidence="7">Leaf</tissue>
    </source>
</reference>
<name>A0A9D5CTZ8_9LILI</name>
<dbReference type="PROSITE" id="PS00653">
    <property type="entry name" value="GLYCOSYL_HYDROL_F1_2"/>
    <property type="match status" value="1"/>
</dbReference>
<dbReference type="PANTHER" id="PTHR10353">
    <property type="entry name" value="GLYCOSYL HYDROLASE"/>
    <property type="match status" value="1"/>
</dbReference>
<protein>
    <submittedName>
        <fullName evidence="7">Uncharacterized protein</fullName>
    </submittedName>
</protein>
<feature type="chain" id="PRO_5038384650" evidence="6">
    <location>
        <begin position="21"/>
        <end position="511"/>
    </location>
</feature>
<evidence type="ECO:0000313" key="7">
    <source>
        <dbReference type="EMBL" id="KAJ0979806.1"/>
    </source>
</evidence>
<dbReference type="OrthoDB" id="65569at2759"/>
<comment type="similarity">
    <text evidence="1 5">Belongs to the glycosyl hydrolase 1 family.</text>
</comment>
<dbReference type="GO" id="GO:0008422">
    <property type="term" value="F:beta-glucosidase activity"/>
    <property type="evidence" value="ECO:0007669"/>
    <property type="project" value="TreeGrafter"/>
</dbReference>
<keyword evidence="3" id="KW-0378">Hydrolase</keyword>
<reference evidence="7" key="2">
    <citation type="journal article" date="2022" name="Hortic Res">
        <title>The genome of Dioscorea zingiberensis sheds light on the biosynthesis, origin and evolution of the medicinally important diosgenin saponins.</title>
        <authorList>
            <person name="Li Y."/>
            <person name="Tan C."/>
            <person name="Li Z."/>
            <person name="Guo J."/>
            <person name="Li S."/>
            <person name="Chen X."/>
            <person name="Wang C."/>
            <person name="Dai X."/>
            <person name="Yang H."/>
            <person name="Song W."/>
            <person name="Hou L."/>
            <person name="Xu J."/>
            <person name="Tong Z."/>
            <person name="Xu A."/>
            <person name="Yuan X."/>
            <person name="Wang W."/>
            <person name="Yang Q."/>
            <person name="Chen L."/>
            <person name="Sun Z."/>
            <person name="Wang K."/>
            <person name="Pan B."/>
            <person name="Chen J."/>
            <person name="Bao Y."/>
            <person name="Liu F."/>
            <person name="Qi X."/>
            <person name="Gang D.R."/>
            <person name="Wen J."/>
            <person name="Li J."/>
        </authorList>
    </citation>
    <scope>NUCLEOTIDE SEQUENCE</scope>
    <source>
        <strain evidence="7">Dzin_1.0</strain>
    </source>
</reference>
<proteinExistence type="inferred from homology"/>
<evidence type="ECO:0000256" key="5">
    <source>
        <dbReference type="RuleBase" id="RU003690"/>
    </source>
</evidence>
<keyword evidence="2 6" id="KW-0732">Signal</keyword>
<dbReference type="InterPro" id="IPR001360">
    <property type="entry name" value="Glyco_hydro_1"/>
</dbReference>
<evidence type="ECO:0000256" key="1">
    <source>
        <dbReference type="ARBA" id="ARBA00010838"/>
    </source>
</evidence>